<proteinExistence type="predicted"/>
<keyword evidence="1" id="KW-0479">Metal-binding</keyword>
<comment type="caution">
    <text evidence="5">The sequence shown here is derived from an EMBL/GenBank/DDBJ whole genome shotgun (WGS) entry which is preliminary data.</text>
</comment>
<evidence type="ECO:0000256" key="2">
    <source>
        <dbReference type="ARBA" id="ARBA00022771"/>
    </source>
</evidence>
<evidence type="ECO:0000313" key="5">
    <source>
        <dbReference type="EMBL" id="KAK7254508.1"/>
    </source>
</evidence>
<name>A0ABR1GF36_AURAN</name>
<dbReference type="CDD" id="cd15571">
    <property type="entry name" value="ePHD"/>
    <property type="match status" value="1"/>
</dbReference>
<organism evidence="5 6">
    <name type="scientific">Aureococcus anophagefferens</name>
    <name type="common">Harmful bloom alga</name>
    <dbReference type="NCBI Taxonomy" id="44056"/>
    <lineage>
        <taxon>Eukaryota</taxon>
        <taxon>Sar</taxon>
        <taxon>Stramenopiles</taxon>
        <taxon>Ochrophyta</taxon>
        <taxon>Pelagophyceae</taxon>
        <taxon>Pelagomonadales</taxon>
        <taxon>Pelagomonadaceae</taxon>
        <taxon>Aureococcus</taxon>
    </lineage>
</organism>
<reference evidence="5 6" key="1">
    <citation type="submission" date="2024-03" db="EMBL/GenBank/DDBJ databases">
        <title>Aureococcus anophagefferens CCMP1851 and Kratosvirus quantuckense: Draft genome of a second virus-susceptible host strain in the model system.</title>
        <authorList>
            <person name="Chase E."/>
            <person name="Truchon A.R."/>
            <person name="Schepens W."/>
            <person name="Wilhelm S.W."/>
        </authorList>
    </citation>
    <scope>NUCLEOTIDE SEQUENCE [LARGE SCALE GENOMIC DNA]</scope>
    <source>
        <strain evidence="5 6">CCMP1851</strain>
    </source>
</reference>
<evidence type="ECO:0000256" key="1">
    <source>
        <dbReference type="ARBA" id="ARBA00022723"/>
    </source>
</evidence>
<dbReference type="Proteomes" id="UP001363151">
    <property type="component" value="Unassembled WGS sequence"/>
</dbReference>
<feature type="domain" description="PHD-type" evidence="4">
    <location>
        <begin position="1"/>
        <end position="110"/>
    </location>
</feature>
<keyword evidence="3" id="KW-0862">Zinc</keyword>
<protein>
    <recommendedName>
        <fullName evidence="4">PHD-type domain-containing protein</fullName>
    </recommendedName>
</protein>
<keyword evidence="6" id="KW-1185">Reference proteome</keyword>
<dbReference type="InterPro" id="IPR034732">
    <property type="entry name" value="EPHD"/>
</dbReference>
<accession>A0ABR1GF36</accession>
<dbReference type="Gene3D" id="3.30.40.10">
    <property type="entry name" value="Zinc/RING finger domain, C3HC4 (zinc finger)"/>
    <property type="match status" value="1"/>
</dbReference>
<evidence type="ECO:0000259" key="4">
    <source>
        <dbReference type="PROSITE" id="PS51805"/>
    </source>
</evidence>
<gene>
    <name evidence="5" type="ORF">SO694_00011367</name>
</gene>
<sequence length="579" mass="63277">MLRCGARVAHELCAFFSSGIAVDLEQLPDDYEVGCLAGAGAVRAASLDAEAKRGAKLGCHLCGLKGATLGCYSCSRRSYHYPCAQRAGLVEWHWWESGHRARVVHCAEHLDARVDVRWDDGRWHGAAVVDGPHEGRYLALYTSAPFGQESLALNESDVSVRRPPTGAAKWAAFGRLSDACQRCPAIVTRLAAASAGPKRVRVVLDGGAPLDGLNRAPPSVDLSLDAGPAPPRCAPSGALAGRRPACTPSPFWLGREPRDGSAGRAYALDLSTGLRSLAALLLLAVTTAAAPTWGEWQPPTEAWIERLNYRAEQIKRIASSQERWDGLLNQAVTGLLVPNFTAVGYEVVPTPPAVHRKLNESLRAAMAEDRVRTEHHVDQISGPDANFVRLGRLANEVMGDLRAAHEAWSGVALVPSNAYGLRLYRPSNTLTMHTDRLETHVISSIVHVDRDVDEPWPIVIEGYDGVSREVDLQPGQMLFYESAKCIHGRPRPMKGRYYTSLFIHYRPTDWRVTMGDAKAIVEPLFHAPDFVRRPSAAYDDLRLTGTGYYEPGCPHRWCHLSPVWPPDDEAGEDPPGGEL</sequence>
<dbReference type="EMBL" id="JBBJCI010000024">
    <property type="protein sequence ID" value="KAK7254508.1"/>
    <property type="molecule type" value="Genomic_DNA"/>
</dbReference>
<keyword evidence="2" id="KW-0863">Zinc-finger</keyword>
<evidence type="ECO:0000313" key="6">
    <source>
        <dbReference type="Proteomes" id="UP001363151"/>
    </source>
</evidence>
<dbReference type="PROSITE" id="PS51805">
    <property type="entry name" value="EPHD"/>
    <property type="match status" value="1"/>
</dbReference>
<evidence type="ECO:0000256" key="3">
    <source>
        <dbReference type="ARBA" id="ARBA00022833"/>
    </source>
</evidence>
<dbReference type="InterPro" id="IPR013083">
    <property type="entry name" value="Znf_RING/FYVE/PHD"/>
</dbReference>